<dbReference type="PANTHER" id="PTHR47990">
    <property type="entry name" value="2-OXOGLUTARATE (2OG) AND FE(II)-DEPENDENT OXYGENASE SUPERFAMILY PROTEIN-RELATED"/>
    <property type="match status" value="1"/>
</dbReference>
<dbReference type="PRINTS" id="PR00682">
    <property type="entry name" value="IPNSYNTHASE"/>
</dbReference>
<keyword evidence="3" id="KW-0408">Iron</keyword>
<sequence length="343" mass="37437">MDLVDLGAVVADPELSGSAAIETARSLDRACRELGFFRLTGHGIDPALVDRLAIEAQAFFDQPDEVKAEVAMSRAGAAWRGWFPVKGEITSGRPDRKEGLYVGEEHPSDHPRVEAGTPLHGANRFPPGSLGPTVLEYLDAIRPVADLVMRTTAVGLGLPARWFEDNLTAEPTQLFRIFHYPDLPDNETSDEYGVGTHTDYGLLTLLLQDDRGGLEVQRPDGTWFDVPAEPGVLVCNIGDMLDRLTEGRYRSTPHRVRNTSGRSRLSFPYFFDPSWDAEVVPLPLEGSPPADDGERRWDGASVHAWSGTYGEYLTAKVARVFPELFASVRAGGGSGHPGSGDLR</sequence>
<evidence type="ECO:0000256" key="2">
    <source>
        <dbReference type="ARBA" id="ARBA00023194"/>
    </source>
</evidence>
<keyword evidence="5" id="KW-0223">Dioxygenase</keyword>
<dbReference type="InterPro" id="IPR027443">
    <property type="entry name" value="IPNS-like_sf"/>
</dbReference>
<name>A0A4R7I2I6_9ACTN</name>
<dbReference type="PROSITE" id="PS51471">
    <property type="entry name" value="FE2OG_OXY"/>
    <property type="match status" value="1"/>
</dbReference>
<protein>
    <submittedName>
        <fullName evidence="5">Isopenicillin N synthase-like dioxygenase</fullName>
    </submittedName>
</protein>
<evidence type="ECO:0000259" key="4">
    <source>
        <dbReference type="PROSITE" id="PS51471"/>
    </source>
</evidence>
<dbReference type="GO" id="GO:0051213">
    <property type="term" value="F:dioxygenase activity"/>
    <property type="evidence" value="ECO:0007669"/>
    <property type="project" value="UniProtKB-KW"/>
</dbReference>
<dbReference type="RefSeq" id="WP_133869183.1">
    <property type="nucleotide sequence ID" value="NZ_SOAU01000001.1"/>
</dbReference>
<evidence type="ECO:0000313" key="5">
    <source>
        <dbReference type="EMBL" id="TDT16846.1"/>
    </source>
</evidence>
<gene>
    <name evidence="5" type="ORF">BDK89_2445</name>
</gene>
<keyword evidence="3" id="KW-0479">Metal-binding</keyword>
<dbReference type="InterPro" id="IPR005123">
    <property type="entry name" value="Oxoglu/Fe-dep_dioxygenase_dom"/>
</dbReference>
<dbReference type="GO" id="GO:0046872">
    <property type="term" value="F:metal ion binding"/>
    <property type="evidence" value="ECO:0007669"/>
    <property type="project" value="UniProtKB-KW"/>
</dbReference>
<keyword evidence="6" id="KW-1185">Reference proteome</keyword>
<dbReference type="Pfam" id="PF14226">
    <property type="entry name" value="DIOX_N"/>
    <property type="match status" value="1"/>
</dbReference>
<dbReference type="EMBL" id="SOAU01000001">
    <property type="protein sequence ID" value="TDT16846.1"/>
    <property type="molecule type" value="Genomic_DNA"/>
</dbReference>
<proteinExistence type="inferred from homology"/>
<dbReference type="SUPFAM" id="SSF51197">
    <property type="entry name" value="Clavaminate synthase-like"/>
    <property type="match status" value="1"/>
</dbReference>
<evidence type="ECO:0000313" key="6">
    <source>
        <dbReference type="Proteomes" id="UP000294558"/>
    </source>
</evidence>
<evidence type="ECO:0000256" key="1">
    <source>
        <dbReference type="ARBA" id="ARBA00004792"/>
    </source>
</evidence>
<keyword evidence="3" id="KW-0560">Oxidoreductase</keyword>
<dbReference type="InterPro" id="IPR044861">
    <property type="entry name" value="IPNS-like_FE2OG_OXY"/>
</dbReference>
<evidence type="ECO:0000256" key="3">
    <source>
        <dbReference type="RuleBase" id="RU003682"/>
    </source>
</evidence>
<dbReference type="GO" id="GO:0017000">
    <property type="term" value="P:antibiotic biosynthetic process"/>
    <property type="evidence" value="ECO:0007669"/>
    <property type="project" value="UniProtKB-KW"/>
</dbReference>
<comment type="pathway">
    <text evidence="1">Antibiotic biosynthesis.</text>
</comment>
<dbReference type="InterPro" id="IPR050231">
    <property type="entry name" value="Iron_ascorbate_oxido_reductase"/>
</dbReference>
<comment type="similarity">
    <text evidence="3">Belongs to the iron/ascorbate-dependent oxidoreductase family.</text>
</comment>
<keyword evidence="2" id="KW-0045">Antibiotic biosynthesis</keyword>
<reference evidence="5 6" key="1">
    <citation type="submission" date="2019-03" db="EMBL/GenBank/DDBJ databases">
        <title>Sequencing the genomes of 1000 actinobacteria strains.</title>
        <authorList>
            <person name="Klenk H.-P."/>
        </authorList>
    </citation>
    <scope>NUCLEOTIDE SEQUENCE [LARGE SCALE GENOMIC DNA]</scope>
    <source>
        <strain evidence="5 6">DSM 18936</strain>
    </source>
</reference>
<accession>A0A4R7I2I6</accession>
<comment type="caution">
    <text evidence="5">The sequence shown here is derived from an EMBL/GenBank/DDBJ whole genome shotgun (WGS) entry which is preliminary data.</text>
</comment>
<dbReference type="AlphaFoldDB" id="A0A4R7I2I6"/>
<dbReference type="Gene3D" id="2.60.120.330">
    <property type="entry name" value="B-lactam Antibiotic, Isopenicillin N Synthase, Chain"/>
    <property type="match status" value="1"/>
</dbReference>
<dbReference type="OrthoDB" id="21825at2"/>
<dbReference type="Proteomes" id="UP000294558">
    <property type="component" value="Unassembled WGS sequence"/>
</dbReference>
<feature type="domain" description="Fe2OG dioxygenase" evidence="4">
    <location>
        <begin position="170"/>
        <end position="273"/>
    </location>
</feature>
<dbReference type="InterPro" id="IPR026992">
    <property type="entry name" value="DIOX_N"/>
</dbReference>
<organism evidence="5 6">
    <name type="scientific">Ilumatobacter fluminis</name>
    <dbReference type="NCBI Taxonomy" id="467091"/>
    <lineage>
        <taxon>Bacteria</taxon>
        <taxon>Bacillati</taxon>
        <taxon>Actinomycetota</taxon>
        <taxon>Acidimicrobiia</taxon>
        <taxon>Acidimicrobiales</taxon>
        <taxon>Ilumatobacteraceae</taxon>
        <taxon>Ilumatobacter</taxon>
    </lineage>
</organism>
<dbReference type="Pfam" id="PF03171">
    <property type="entry name" value="2OG-FeII_Oxy"/>
    <property type="match status" value="1"/>
</dbReference>